<dbReference type="EMBL" id="JALJAT010000007">
    <property type="protein sequence ID" value="KAK4468201.1"/>
    <property type="molecule type" value="Genomic_DNA"/>
</dbReference>
<evidence type="ECO:0000313" key="4">
    <source>
        <dbReference type="EMBL" id="KAK4468201.1"/>
    </source>
</evidence>
<dbReference type="Proteomes" id="UP001292079">
    <property type="component" value="Unassembled WGS sequence"/>
</dbReference>
<dbReference type="InterPro" id="IPR027417">
    <property type="entry name" value="P-loop_NTPase"/>
</dbReference>
<dbReference type="PANTHER" id="PTHR18849:SF0">
    <property type="entry name" value="CILIA- AND FLAGELLA-ASSOCIATED PROTEIN 410-RELATED"/>
    <property type="match status" value="1"/>
</dbReference>
<dbReference type="InterPro" id="IPR008144">
    <property type="entry name" value="Guanylate_kin-like_dom"/>
</dbReference>
<reference evidence="4" key="2">
    <citation type="journal article" date="2023" name="Infect Dis Poverty">
        <title>Chromosome-scale genome of the human blood fluke Schistosoma mekongi and its implications for public health.</title>
        <authorList>
            <person name="Zhou M."/>
            <person name="Xu L."/>
            <person name="Xu D."/>
            <person name="Chen W."/>
            <person name="Khan J."/>
            <person name="Hu Y."/>
            <person name="Huang H."/>
            <person name="Wei H."/>
            <person name="Zhang Y."/>
            <person name="Chusongsang P."/>
            <person name="Tanasarnprasert K."/>
            <person name="Hu X."/>
            <person name="Limpanont Y."/>
            <person name="Lv Z."/>
        </authorList>
    </citation>
    <scope>NUCLEOTIDE SEQUENCE</scope>
    <source>
        <strain evidence="4">LV_2022a</strain>
    </source>
</reference>
<sequence length="680" mass="78282">MSTLNKDNQYLKHLCKCSNDQSFHLTEGNFSNSNDIIGSLDQIQWTHLTSLNLSSNKLRDITLLTYTDSLEILNLSNNCLTNISPLISCKKLISLDCSKNEIHELPELNELPFLEELNASHNPLMSISGLCGCLSLHYLDLTSCQLPSSSITGLDDNDIQLGAIDPFEKYDNLSFYSNRQHLCLNNIQPTFLGIPHLRVLNLSYNPNIFHAINIQLTSNEWFIIQNVLTKKYSTFNQDYNKYSMFNESINKNSLNEYNGLGLLPYKIEYLNLQACNIQLINGLTHMKCLHTLNLSHNQIVDYQTLKPLKLLLNLQNLNLKNNPICDQNNYFQKVIFCLNYLKILDDCQVSIMDKVRSLLYNEPSLEQLAKEDHRVNLLHQFTKPQQLRDCTLSNINTSYPILAIIGPIGMNKRRIRKLLHHKLDNYFAPLICYTDRMPRSKLKNQLNSLNNSKESSSELVLTSRLHHSSKLKKEQSLNELMHKFYCINNDYNNEIDGVDYHFVNSEVFNKKRIGGEFIQTVNIMSHQYGLSWETLESVARRGLAGIVVGELELLYGLRLAGLKPRCILCLPNKAYNHERILRVKMSQIDSNQSELLCNDGILETSLEKLEEWIEWCIERTTNLYPQANRDNPGMFDAVLSVDNTQELFEQLHLLVLDYLGLNSSNEYSHGQTNNYDINEV</sequence>
<dbReference type="Pfam" id="PF00625">
    <property type="entry name" value="Guanylate_kin"/>
    <property type="match status" value="1"/>
</dbReference>
<evidence type="ECO:0000256" key="1">
    <source>
        <dbReference type="ARBA" id="ARBA00022614"/>
    </source>
</evidence>
<dbReference type="PANTHER" id="PTHR18849">
    <property type="entry name" value="LEUCINE RICH REPEAT PROTEIN"/>
    <property type="match status" value="1"/>
</dbReference>
<dbReference type="AlphaFoldDB" id="A0AAE1Z604"/>
<reference evidence="4" key="1">
    <citation type="submission" date="2022-04" db="EMBL/GenBank/DDBJ databases">
        <authorList>
            <person name="Xu L."/>
            <person name="Lv Z."/>
        </authorList>
    </citation>
    <scope>NUCLEOTIDE SEQUENCE</scope>
    <source>
        <strain evidence="4">LV_2022a</strain>
    </source>
</reference>
<accession>A0AAE1Z604</accession>
<evidence type="ECO:0000256" key="2">
    <source>
        <dbReference type="ARBA" id="ARBA00022737"/>
    </source>
</evidence>
<dbReference type="SMART" id="SM00364">
    <property type="entry name" value="LRR_BAC"/>
    <property type="match status" value="3"/>
</dbReference>
<gene>
    <name evidence="4" type="ORF">MN116_008360</name>
</gene>
<dbReference type="SUPFAM" id="SSF52075">
    <property type="entry name" value="Outer arm dynein light chain 1"/>
    <property type="match status" value="1"/>
</dbReference>
<dbReference type="Gene3D" id="3.80.10.10">
    <property type="entry name" value="Ribonuclease Inhibitor"/>
    <property type="match status" value="2"/>
</dbReference>
<dbReference type="SUPFAM" id="SSF52058">
    <property type="entry name" value="L domain-like"/>
    <property type="match status" value="1"/>
</dbReference>
<evidence type="ECO:0000259" key="3">
    <source>
        <dbReference type="PROSITE" id="PS50052"/>
    </source>
</evidence>
<dbReference type="SUPFAM" id="SSF52540">
    <property type="entry name" value="P-loop containing nucleoside triphosphate hydrolases"/>
    <property type="match status" value="1"/>
</dbReference>
<protein>
    <recommendedName>
        <fullName evidence="3">Guanylate kinase-like domain-containing protein</fullName>
    </recommendedName>
</protein>
<feature type="domain" description="Guanylate kinase-like" evidence="3">
    <location>
        <begin position="399"/>
        <end position="656"/>
    </location>
</feature>
<dbReference type="InterPro" id="IPR032675">
    <property type="entry name" value="LRR_dom_sf"/>
</dbReference>
<organism evidence="4 5">
    <name type="scientific">Schistosoma mekongi</name>
    <name type="common">Parasitic worm</name>
    <dbReference type="NCBI Taxonomy" id="38744"/>
    <lineage>
        <taxon>Eukaryota</taxon>
        <taxon>Metazoa</taxon>
        <taxon>Spiralia</taxon>
        <taxon>Lophotrochozoa</taxon>
        <taxon>Platyhelminthes</taxon>
        <taxon>Trematoda</taxon>
        <taxon>Digenea</taxon>
        <taxon>Strigeidida</taxon>
        <taxon>Schistosomatoidea</taxon>
        <taxon>Schistosomatidae</taxon>
        <taxon>Schistosoma</taxon>
    </lineage>
</organism>
<comment type="caution">
    <text evidence="4">The sequence shown here is derived from an EMBL/GenBank/DDBJ whole genome shotgun (WGS) entry which is preliminary data.</text>
</comment>
<dbReference type="PROSITE" id="PS51450">
    <property type="entry name" value="LRR"/>
    <property type="match status" value="5"/>
</dbReference>
<dbReference type="InterPro" id="IPR025875">
    <property type="entry name" value="Leu-rich_rpt_4"/>
</dbReference>
<name>A0AAE1Z604_SCHME</name>
<keyword evidence="2" id="KW-0677">Repeat</keyword>
<dbReference type="Gene3D" id="3.40.50.300">
    <property type="entry name" value="P-loop containing nucleotide triphosphate hydrolases"/>
    <property type="match status" value="1"/>
</dbReference>
<evidence type="ECO:0000313" key="5">
    <source>
        <dbReference type="Proteomes" id="UP001292079"/>
    </source>
</evidence>
<proteinExistence type="predicted"/>
<dbReference type="Pfam" id="PF12799">
    <property type="entry name" value="LRR_4"/>
    <property type="match status" value="1"/>
</dbReference>
<dbReference type="PROSITE" id="PS50052">
    <property type="entry name" value="GUANYLATE_KINASE_2"/>
    <property type="match status" value="1"/>
</dbReference>
<dbReference type="InterPro" id="IPR008145">
    <property type="entry name" value="GK/Ca_channel_bsu"/>
</dbReference>
<keyword evidence="5" id="KW-1185">Reference proteome</keyword>
<keyword evidence="1" id="KW-0433">Leucine-rich repeat</keyword>
<dbReference type="InterPro" id="IPR001611">
    <property type="entry name" value="Leu-rich_rpt"/>
</dbReference>